<evidence type="ECO:0000313" key="7">
    <source>
        <dbReference type="EMBL" id="RLN44054.1"/>
    </source>
</evidence>
<dbReference type="Proteomes" id="UP000285624">
    <property type="component" value="Unassembled WGS sequence"/>
</dbReference>
<dbReference type="GO" id="GO:0048471">
    <property type="term" value="C:perinuclear region of cytoplasm"/>
    <property type="evidence" value="ECO:0007669"/>
    <property type="project" value="TreeGrafter"/>
</dbReference>
<dbReference type="EMBL" id="MAYM02000321">
    <property type="protein sequence ID" value="RLN44054.1"/>
    <property type="molecule type" value="Genomic_DNA"/>
</dbReference>
<reference evidence="9 10" key="2">
    <citation type="submission" date="2018-07" db="EMBL/GenBank/DDBJ databases">
        <title>Genome sequencing of oomycete isolates from Chile give support for New Zealand origin for Phytophthora kernoviae and make available the first Nothophytophthora sp. genome.</title>
        <authorList>
            <person name="Studholme D.J."/>
            <person name="Sanfuentes E."/>
            <person name="Panda P."/>
            <person name="Hill R."/>
            <person name="Sambles C."/>
            <person name="Grant M."/>
            <person name="Williams N.M."/>
            <person name="Mcdougal R.L."/>
        </authorList>
    </citation>
    <scope>NUCLEOTIDE SEQUENCE [LARGE SCALE GENOMIC DNA]</scope>
    <source>
        <strain evidence="7">Chile2</strain>
        <strain evidence="8">Chile4</strain>
    </source>
</reference>
<dbReference type="InterPro" id="IPR027038">
    <property type="entry name" value="RanGap"/>
</dbReference>
<dbReference type="GO" id="GO:0031267">
    <property type="term" value="F:small GTPase binding"/>
    <property type="evidence" value="ECO:0007669"/>
    <property type="project" value="TreeGrafter"/>
</dbReference>
<dbReference type="GO" id="GO:0006913">
    <property type="term" value="P:nucleocytoplasmic transport"/>
    <property type="evidence" value="ECO:0007669"/>
    <property type="project" value="TreeGrafter"/>
</dbReference>
<proteinExistence type="predicted"/>
<dbReference type="STRING" id="325452.A0A3R7GUG0"/>
<dbReference type="Proteomes" id="UP000285883">
    <property type="component" value="Unassembled WGS sequence"/>
</dbReference>
<dbReference type="Pfam" id="PF13516">
    <property type="entry name" value="LRR_6"/>
    <property type="match status" value="4"/>
</dbReference>
<keyword evidence="4" id="KW-0175">Coiled coil</keyword>
<evidence type="ECO:0000256" key="2">
    <source>
        <dbReference type="ARBA" id="ARBA00022614"/>
    </source>
</evidence>
<dbReference type="EMBL" id="MBDN02000050">
    <property type="protein sequence ID" value="RLN82565.1"/>
    <property type="molecule type" value="Genomic_DNA"/>
</dbReference>
<dbReference type="PANTHER" id="PTHR24113:SF12">
    <property type="entry name" value="RAN GTPASE-ACTIVATING PROTEIN 1"/>
    <property type="match status" value="1"/>
</dbReference>
<dbReference type="InterPro" id="IPR032675">
    <property type="entry name" value="LRR_dom_sf"/>
</dbReference>
<keyword evidence="9" id="KW-1185">Reference proteome</keyword>
<evidence type="ECO:0000313" key="8">
    <source>
        <dbReference type="EMBL" id="RLN82565.1"/>
    </source>
</evidence>
<sequence>MSCESSISVEAEVMSRECSISADPDVLPWEPSISEEIEAAVASVEFAVPSIVPSLISSRAFKTLSHASPAQIDLLTGVVPSVDSTGTINVFSLVQSFASLVFAISLRNSFKRKYAIYLFVYFPFLKIFEELQHQKMAADLQQNEVDVLTSVLSAMTVRHDDDHLVTQRPAATLKEILEKIRANKEPIRELDLKDMAAKKRKLLSPGGDLVGRVFQLNRTVRRLLLPGHDIGDVGAQAMGKMLRTNNTLQHLDLRGNEITAEGAGAISDALYGHEALEHLGLSSNHLGDAGAKSVAQVLPYNISLKYLGLANNNIGKEGGQALLDAILQNRSLVMVQLVRNEIPQEILSKIRAALVVNKLMANKAKRDEEKELVKDEEREKELKRLREEVLAGNQNEEDSSSDDGEDDESLWI</sequence>
<dbReference type="SUPFAM" id="SSF52047">
    <property type="entry name" value="RNI-like"/>
    <property type="match status" value="1"/>
</dbReference>
<feature type="compositionally biased region" description="Acidic residues" evidence="5">
    <location>
        <begin position="395"/>
        <end position="412"/>
    </location>
</feature>
<dbReference type="Gene3D" id="3.80.10.10">
    <property type="entry name" value="Ribonuclease Inhibitor"/>
    <property type="match status" value="2"/>
</dbReference>
<dbReference type="EMBL" id="JPWU03000071">
    <property type="protein sequence ID" value="KAG2527884.1"/>
    <property type="molecule type" value="Genomic_DNA"/>
</dbReference>
<comment type="caution">
    <text evidence="7">The sequence shown here is derived from an EMBL/GenBank/DDBJ whole genome shotgun (WGS) entry which is preliminary data.</text>
</comment>
<gene>
    <name evidence="7" type="ORF">BBI17_002707</name>
    <name evidence="8" type="ORF">BBO99_00002797</name>
    <name evidence="6" type="ORF">JM18_003518</name>
</gene>
<accession>A0A3R7GUG0</accession>
<keyword evidence="3" id="KW-0677">Repeat</keyword>
<dbReference type="GO" id="GO:0005096">
    <property type="term" value="F:GTPase activator activity"/>
    <property type="evidence" value="ECO:0007669"/>
    <property type="project" value="UniProtKB-KW"/>
</dbReference>
<keyword evidence="1" id="KW-0343">GTPase activation</keyword>
<organism evidence="7 10">
    <name type="scientific">Phytophthora kernoviae</name>
    <dbReference type="NCBI Taxonomy" id="325452"/>
    <lineage>
        <taxon>Eukaryota</taxon>
        <taxon>Sar</taxon>
        <taxon>Stramenopiles</taxon>
        <taxon>Oomycota</taxon>
        <taxon>Peronosporomycetes</taxon>
        <taxon>Peronosporales</taxon>
        <taxon>Peronosporaceae</taxon>
        <taxon>Phytophthora</taxon>
    </lineage>
</organism>
<feature type="coiled-coil region" evidence="4">
    <location>
        <begin position="359"/>
        <end position="386"/>
    </location>
</feature>
<evidence type="ECO:0000256" key="1">
    <source>
        <dbReference type="ARBA" id="ARBA00022468"/>
    </source>
</evidence>
<dbReference type="PANTHER" id="PTHR24113">
    <property type="entry name" value="RAN GTPASE-ACTIVATING PROTEIN 1"/>
    <property type="match status" value="1"/>
</dbReference>
<dbReference type="SMART" id="SM00368">
    <property type="entry name" value="LRR_RI"/>
    <property type="match status" value="4"/>
</dbReference>
<dbReference type="InterPro" id="IPR001611">
    <property type="entry name" value="Leu-rich_rpt"/>
</dbReference>
<keyword evidence="2" id="KW-0433">Leucine-rich repeat</keyword>
<evidence type="ECO:0000313" key="6">
    <source>
        <dbReference type="EMBL" id="KAG2527884.1"/>
    </source>
</evidence>
<evidence type="ECO:0000256" key="5">
    <source>
        <dbReference type="SAM" id="MobiDB-lite"/>
    </source>
</evidence>
<dbReference type="GO" id="GO:0005634">
    <property type="term" value="C:nucleus"/>
    <property type="evidence" value="ECO:0007669"/>
    <property type="project" value="TreeGrafter"/>
</dbReference>
<evidence type="ECO:0000313" key="10">
    <source>
        <dbReference type="Proteomes" id="UP000285883"/>
    </source>
</evidence>
<evidence type="ECO:0000256" key="3">
    <source>
        <dbReference type="ARBA" id="ARBA00022737"/>
    </source>
</evidence>
<dbReference type="GO" id="GO:0005829">
    <property type="term" value="C:cytosol"/>
    <property type="evidence" value="ECO:0007669"/>
    <property type="project" value="TreeGrafter"/>
</dbReference>
<reference evidence="6" key="3">
    <citation type="submission" date="2020-06" db="EMBL/GenBank/DDBJ databases">
        <authorList>
            <person name="Studholme D.J."/>
        </authorList>
    </citation>
    <scope>NUCLEOTIDE SEQUENCE</scope>
    <source>
        <strain evidence="6">NZFS 3630</strain>
    </source>
</reference>
<evidence type="ECO:0000256" key="4">
    <source>
        <dbReference type="SAM" id="Coils"/>
    </source>
</evidence>
<dbReference type="Proteomes" id="UP000792063">
    <property type="component" value="Unassembled WGS sequence"/>
</dbReference>
<evidence type="ECO:0000313" key="9">
    <source>
        <dbReference type="Proteomes" id="UP000285624"/>
    </source>
</evidence>
<protein>
    <submittedName>
        <fullName evidence="7">Uncharacterized protein</fullName>
    </submittedName>
</protein>
<reference evidence="6" key="1">
    <citation type="journal article" date="2015" name="Genom Data">
        <title>Genome sequences of six Phytophthora species associated with forests in New Zealand.</title>
        <authorList>
            <person name="Studholme D.J."/>
            <person name="McDougal R.L."/>
            <person name="Sambles C."/>
            <person name="Hansen E."/>
            <person name="Hardy G."/>
            <person name="Grant M."/>
            <person name="Ganley R.J."/>
            <person name="Williams N.M."/>
        </authorList>
    </citation>
    <scope>NUCLEOTIDE SEQUENCE</scope>
    <source>
        <strain evidence="6">NZFS 3630</strain>
    </source>
</reference>
<feature type="region of interest" description="Disordered" evidence="5">
    <location>
        <begin position="387"/>
        <end position="412"/>
    </location>
</feature>
<dbReference type="AlphaFoldDB" id="A0A3R7GUG0"/>
<name>A0A3R7GUG0_9STRA</name>